<keyword evidence="4" id="KW-0158">Chromosome</keyword>
<comment type="caution">
    <text evidence="16">The sequence shown here is derived from an EMBL/GenBank/DDBJ whole genome shotgun (WGS) entry which is preliminary data.</text>
</comment>
<dbReference type="AlphaFoldDB" id="A0A9D3TDZ1"/>
<dbReference type="GO" id="GO:0016787">
    <property type="term" value="F:hydrolase activity"/>
    <property type="evidence" value="ECO:0007669"/>
    <property type="project" value="UniProtKB-KW"/>
</dbReference>
<keyword evidence="6" id="KW-0007">Acetylation</keyword>
<dbReference type="Pfam" id="PF01661">
    <property type="entry name" value="Macro"/>
    <property type="match status" value="1"/>
</dbReference>
<evidence type="ECO:0000256" key="7">
    <source>
        <dbReference type="ARBA" id="ARBA00023242"/>
    </source>
</evidence>
<evidence type="ECO:0000259" key="15">
    <source>
        <dbReference type="PROSITE" id="PS51154"/>
    </source>
</evidence>
<keyword evidence="7" id="KW-0539">Nucleus</keyword>
<evidence type="ECO:0000256" key="3">
    <source>
        <dbReference type="ARBA" id="ARBA00004642"/>
    </source>
</evidence>
<evidence type="ECO:0000256" key="2">
    <source>
        <dbReference type="ARBA" id="ARBA00004604"/>
    </source>
</evidence>
<evidence type="ECO:0000256" key="14">
    <source>
        <dbReference type="SAM" id="MobiDB-lite"/>
    </source>
</evidence>
<comment type="function">
    <text evidence="9">ADP-ribose glycohydrolase that hydrolyzes ADP-ribose and acts on different substrates, such as proteins ADP-ribosylated on glutamate and O-acetyl-ADP-D-ribose. Specifically acts as a glutamate mono-ADP-ribosylhydrolase by mediating the removal of mono-ADP-ribose attached to glutamate residues on proteins. Does not act on poly-ADP-ribosylated proteins: the poly-ADP-ribose chain of poly-ADP-ribosylated glutamate residues must by hydrolyzed into mono-ADP-ribosylated glutamate by PARG to become a substrate for OARD1. Deacetylates O-acetyl-ADP ribose, a signaling molecule generated by the deacetylation of acetylated lysine residues in histones and other proteins. Catalyzes the deacylation of O-acetyl-ADP-ribose, O-propionyl-ADP-ribose and O-butyryl-ADP-ribose, yielding ADP-ribose plus acetate, propionate and butyrate, respectively.</text>
</comment>
<evidence type="ECO:0000313" key="17">
    <source>
        <dbReference type="Proteomes" id="UP001046870"/>
    </source>
</evidence>
<feature type="domain" description="Macro" evidence="15">
    <location>
        <begin position="34"/>
        <end position="185"/>
    </location>
</feature>
<dbReference type="PANTHER" id="PTHR12521:SF0">
    <property type="entry name" value="ADP-RIBOSE GLYCOHYDROLASE OARD1"/>
    <property type="match status" value="1"/>
</dbReference>
<dbReference type="EMBL" id="JAFDVH010000008">
    <property type="protein sequence ID" value="KAG7472574.1"/>
    <property type="molecule type" value="Genomic_DNA"/>
</dbReference>
<accession>A0A9D3TDZ1</accession>
<dbReference type="GO" id="GO:0005654">
    <property type="term" value="C:nucleoplasm"/>
    <property type="evidence" value="ECO:0007669"/>
    <property type="project" value="UniProtKB-SubCell"/>
</dbReference>
<evidence type="ECO:0000256" key="8">
    <source>
        <dbReference type="ARBA" id="ARBA00049015"/>
    </source>
</evidence>
<evidence type="ECO:0000256" key="12">
    <source>
        <dbReference type="ARBA" id="ARBA00078888"/>
    </source>
</evidence>
<evidence type="ECO:0000256" key="9">
    <source>
        <dbReference type="ARBA" id="ARBA00058495"/>
    </source>
</evidence>
<evidence type="ECO:0000313" key="16">
    <source>
        <dbReference type="EMBL" id="KAG7472574.1"/>
    </source>
</evidence>
<feature type="compositionally biased region" description="Basic and acidic residues" evidence="14">
    <location>
        <begin position="10"/>
        <end position="24"/>
    </location>
</feature>
<dbReference type="Proteomes" id="UP001046870">
    <property type="component" value="Chromosome 8"/>
</dbReference>
<dbReference type="SMART" id="SM00506">
    <property type="entry name" value="A1pp"/>
    <property type="match status" value="1"/>
</dbReference>
<comment type="subcellular location">
    <subcellularLocation>
        <location evidence="1">Chromosome</location>
    </subcellularLocation>
    <subcellularLocation>
        <location evidence="2">Nucleus</location>
        <location evidence="2">Nucleolus</location>
    </subcellularLocation>
    <subcellularLocation>
        <location evidence="3">Nucleus</location>
        <location evidence="3">Nucleoplasm</location>
    </subcellularLocation>
</comment>
<dbReference type="PROSITE" id="PS51154">
    <property type="entry name" value="MACRO"/>
    <property type="match status" value="1"/>
</dbReference>
<evidence type="ECO:0000256" key="13">
    <source>
        <dbReference type="ARBA" id="ARBA00080860"/>
    </source>
</evidence>
<dbReference type="CDD" id="cd02901">
    <property type="entry name" value="Macro_Poa1p-like"/>
    <property type="match status" value="1"/>
</dbReference>
<dbReference type="OrthoDB" id="2155246at2759"/>
<proteinExistence type="predicted"/>
<evidence type="ECO:0000256" key="11">
    <source>
        <dbReference type="ARBA" id="ARBA00075682"/>
    </source>
</evidence>
<sequence length="185" mass="20528">MDAEKVQGQTEEKTEDKFTKEDHGTPCMGSQSPGGTPCPPARKGQGLRYVKGDLFSCPADESLAHCISEDCRMGAGIAVLFKRKFAGVDELKAQRKTPGECAVLRRGQRFVYYLITKKKASQKPTYDTLRQSLQAMKAHCLENGVTSLSMPRIGCGLDRLKWDKVSVMIEEVFQDTNISITVYTL</sequence>
<organism evidence="16 17">
    <name type="scientific">Megalops atlanticus</name>
    <name type="common">Tarpon</name>
    <name type="synonym">Clupea gigantea</name>
    <dbReference type="NCBI Taxonomy" id="7932"/>
    <lineage>
        <taxon>Eukaryota</taxon>
        <taxon>Metazoa</taxon>
        <taxon>Chordata</taxon>
        <taxon>Craniata</taxon>
        <taxon>Vertebrata</taxon>
        <taxon>Euteleostomi</taxon>
        <taxon>Actinopterygii</taxon>
        <taxon>Neopterygii</taxon>
        <taxon>Teleostei</taxon>
        <taxon>Elopiformes</taxon>
        <taxon>Megalopidae</taxon>
        <taxon>Megalops</taxon>
    </lineage>
</organism>
<comment type="catalytic activity">
    <reaction evidence="8">
        <text>alpha-NAD(+) + H2O = ADP-D-ribose + nicotinamide + H(+)</text>
        <dbReference type="Rhea" id="RHEA:68792"/>
        <dbReference type="ChEBI" id="CHEBI:15377"/>
        <dbReference type="ChEBI" id="CHEBI:15378"/>
        <dbReference type="ChEBI" id="CHEBI:17154"/>
        <dbReference type="ChEBI" id="CHEBI:57967"/>
        <dbReference type="ChEBI" id="CHEBI:77017"/>
    </reaction>
</comment>
<evidence type="ECO:0000256" key="4">
    <source>
        <dbReference type="ARBA" id="ARBA00022454"/>
    </source>
</evidence>
<dbReference type="FunFam" id="3.40.220.10:FF:000007">
    <property type="entry name" value="O-acetyl-ADP-ribose deacetylase 1"/>
    <property type="match status" value="1"/>
</dbReference>
<dbReference type="GO" id="GO:0005730">
    <property type="term" value="C:nucleolus"/>
    <property type="evidence" value="ECO:0007669"/>
    <property type="project" value="UniProtKB-SubCell"/>
</dbReference>
<dbReference type="GO" id="GO:0140291">
    <property type="term" value="P:peptidyl-glutamate ADP-deribosylation"/>
    <property type="evidence" value="ECO:0007669"/>
    <property type="project" value="TreeGrafter"/>
</dbReference>
<dbReference type="PANTHER" id="PTHR12521">
    <property type="entry name" value="PROTEIN C6ORF130"/>
    <property type="match status" value="1"/>
</dbReference>
<dbReference type="InterPro" id="IPR002589">
    <property type="entry name" value="Macro_dom"/>
</dbReference>
<feature type="region of interest" description="Disordered" evidence="14">
    <location>
        <begin position="1"/>
        <end position="43"/>
    </location>
</feature>
<evidence type="ECO:0000256" key="10">
    <source>
        <dbReference type="ARBA" id="ARBA00069725"/>
    </source>
</evidence>
<evidence type="ECO:0000256" key="1">
    <source>
        <dbReference type="ARBA" id="ARBA00004286"/>
    </source>
</evidence>
<reference evidence="16" key="1">
    <citation type="submission" date="2021-01" db="EMBL/GenBank/DDBJ databases">
        <authorList>
            <person name="Zahm M."/>
            <person name="Roques C."/>
            <person name="Cabau C."/>
            <person name="Klopp C."/>
            <person name="Donnadieu C."/>
            <person name="Jouanno E."/>
            <person name="Lampietro C."/>
            <person name="Louis A."/>
            <person name="Herpin A."/>
            <person name="Echchiki A."/>
            <person name="Berthelot C."/>
            <person name="Parey E."/>
            <person name="Roest-Crollius H."/>
            <person name="Braasch I."/>
            <person name="Postlethwait J."/>
            <person name="Bobe J."/>
            <person name="Montfort J."/>
            <person name="Bouchez O."/>
            <person name="Begum T."/>
            <person name="Mejri S."/>
            <person name="Adams A."/>
            <person name="Chen W.-J."/>
            <person name="Guiguen Y."/>
        </authorList>
    </citation>
    <scope>NUCLEOTIDE SEQUENCE</scope>
    <source>
        <strain evidence="16">YG-15Mar2019-1</strain>
        <tissue evidence="16">Brain</tissue>
    </source>
</reference>
<gene>
    <name evidence="16" type="ORF">MATL_G00110060</name>
</gene>
<dbReference type="SUPFAM" id="SSF52949">
    <property type="entry name" value="Macro domain-like"/>
    <property type="match status" value="1"/>
</dbReference>
<dbReference type="Gene3D" id="3.40.220.10">
    <property type="entry name" value="Leucine Aminopeptidase, subunit E, domain 1"/>
    <property type="match status" value="1"/>
</dbReference>
<name>A0A9D3TDZ1_MEGAT</name>
<dbReference type="GO" id="GO:0005694">
    <property type="term" value="C:chromosome"/>
    <property type="evidence" value="ECO:0007669"/>
    <property type="project" value="UniProtKB-SubCell"/>
</dbReference>
<dbReference type="InterPro" id="IPR043472">
    <property type="entry name" value="Macro_dom-like"/>
</dbReference>
<evidence type="ECO:0000256" key="5">
    <source>
        <dbReference type="ARBA" id="ARBA00022801"/>
    </source>
</evidence>
<keyword evidence="5" id="KW-0378">Hydrolase</keyword>
<evidence type="ECO:0000256" key="6">
    <source>
        <dbReference type="ARBA" id="ARBA00022990"/>
    </source>
</evidence>
<protein>
    <recommendedName>
        <fullName evidence="10">ADP-ribose glycohydrolase OARD1</fullName>
    </recommendedName>
    <alternativeName>
        <fullName evidence="12">O-acetyl-ADP-ribose deacetylase 1</fullName>
    </alternativeName>
    <alternativeName>
        <fullName evidence="11">Terminal ADP-ribose protein glycohydrolase 1</fullName>
    </alternativeName>
    <alternativeName>
        <fullName evidence="13">[Protein ADP-ribosylglutamate] hydrolase OARD1</fullName>
    </alternativeName>
</protein>
<keyword evidence="17" id="KW-1185">Reference proteome</keyword>
<dbReference type="InterPro" id="IPR050892">
    <property type="entry name" value="ADP-ribose_metab_enzymes"/>
</dbReference>